<accession>A0ABW1XPK1</accession>
<evidence type="ECO:0000313" key="1">
    <source>
        <dbReference type="EMBL" id="MFC6440599.1"/>
    </source>
</evidence>
<comment type="caution">
    <text evidence="1">The sequence shown here is derived from an EMBL/GenBank/DDBJ whole genome shotgun (WGS) entry which is preliminary data.</text>
</comment>
<sequence length="260" mass="29630">MQYQAPAKWLSDIWSQSPFTQLRTLDFAELSNFPSLSWLERRIGGPVGFASQQELDSSGLYYEEFIYTHQRVPTRADNWHDLFNAAMWAQFPQSKTLLNQQHMQDIAEHGLNPRTPRRNRITQFDECGVVLAVANTDLAEKLAAHQWSEVFVEHRTAWGKEIGAFVFGHANFEMLLNPFIGLTGKWLPVVVDDCFFAQTLSEQLAVLDKALAQQINDNVFAHKGSMHPLPLLGVPGWYAENKNAGFYANPAYFMPKRVGR</sequence>
<dbReference type="EMBL" id="JBHSUS010000001">
    <property type="protein sequence ID" value="MFC6440599.1"/>
    <property type="molecule type" value="Genomic_DNA"/>
</dbReference>
<dbReference type="RefSeq" id="WP_131258401.1">
    <property type="nucleotide sequence ID" value="NZ_JBHSUS010000001.1"/>
</dbReference>
<evidence type="ECO:0000313" key="2">
    <source>
        <dbReference type="Proteomes" id="UP001596364"/>
    </source>
</evidence>
<name>A0ABW1XPK1_9ALTE</name>
<dbReference type="InterPro" id="IPR021390">
    <property type="entry name" value="DUF3025"/>
</dbReference>
<protein>
    <submittedName>
        <fullName evidence="1">DUF3025 domain-containing protein</fullName>
    </submittedName>
</protein>
<gene>
    <name evidence="1" type="ORF">ACFP85_10620</name>
</gene>
<keyword evidence="2" id="KW-1185">Reference proteome</keyword>
<proteinExistence type="predicted"/>
<dbReference type="Proteomes" id="UP001596364">
    <property type="component" value="Unassembled WGS sequence"/>
</dbReference>
<dbReference type="Pfam" id="PF11227">
    <property type="entry name" value="DUF3025"/>
    <property type="match status" value="1"/>
</dbReference>
<organism evidence="1 2">
    <name type="scientific">Pseudobowmanella zhangzhouensis</name>
    <dbReference type="NCBI Taxonomy" id="1537679"/>
    <lineage>
        <taxon>Bacteria</taxon>
        <taxon>Pseudomonadati</taxon>
        <taxon>Pseudomonadota</taxon>
        <taxon>Gammaproteobacteria</taxon>
        <taxon>Alteromonadales</taxon>
        <taxon>Alteromonadaceae</taxon>
    </lineage>
</organism>
<reference evidence="2" key="1">
    <citation type="journal article" date="2019" name="Int. J. Syst. Evol. Microbiol.">
        <title>The Global Catalogue of Microorganisms (GCM) 10K type strain sequencing project: providing services to taxonomists for standard genome sequencing and annotation.</title>
        <authorList>
            <consortium name="The Broad Institute Genomics Platform"/>
            <consortium name="The Broad Institute Genome Sequencing Center for Infectious Disease"/>
            <person name="Wu L."/>
            <person name="Ma J."/>
        </authorList>
    </citation>
    <scope>NUCLEOTIDE SEQUENCE [LARGE SCALE GENOMIC DNA]</scope>
    <source>
        <strain evidence="2">CGMCC 1.16031</strain>
    </source>
</reference>